<reference evidence="9 10" key="1">
    <citation type="submission" date="2016-04" db="EMBL/GenBank/DDBJ databases">
        <authorList>
            <consortium name="Pathogen Informatics"/>
        </authorList>
    </citation>
    <scope>NUCLEOTIDE SEQUENCE [LARGE SCALE GENOMIC DNA]</scope>
    <source>
        <strain evidence="9 10">H044680328</strain>
    </source>
</reference>
<dbReference type="Proteomes" id="UP000076825">
    <property type="component" value="Chromosome 1"/>
</dbReference>
<dbReference type="InterPro" id="IPR049453">
    <property type="entry name" value="Memb_transporter_dom"/>
</dbReference>
<dbReference type="PANTHER" id="PTHR30509:SF9">
    <property type="entry name" value="MULTIDRUG RESISTANCE PROTEIN MDTO"/>
    <property type="match status" value="1"/>
</dbReference>
<evidence type="ECO:0000256" key="4">
    <source>
        <dbReference type="ARBA" id="ARBA00022989"/>
    </source>
</evidence>
<dbReference type="RefSeq" id="WP_063491882.1">
    <property type="nucleotide sequence ID" value="NZ_CP016340.1"/>
</dbReference>
<organism evidence="9 10">
    <name type="scientific">Bordetella trematum</name>
    <dbReference type="NCBI Taxonomy" id="123899"/>
    <lineage>
        <taxon>Bacteria</taxon>
        <taxon>Pseudomonadati</taxon>
        <taxon>Pseudomonadota</taxon>
        <taxon>Betaproteobacteria</taxon>
        <taxon>Burkholderiales</taxon>
        <taxon>Alcaligenaceae</taxon>
        <taxon>Bordetella</taxon>
    </lineage>
</organism>
<dbReference type="Pfam" id="PF13515">
    <property type="entry name" value="FUSC_2"/>
    <property type="match status" value="1"/>
</dbReference>
<feature type="transmembrane region" description="Helical" evidence="7">
    <location>
        <begin position="124"/>
        <end position="145"/>
    </location>
</feature>
<feature type="transmembrane region" description="Helical" evidence="7">
    <location>
        <begin position="382"/>
        <end position="404"/>
    </location>
</feature>
<evidence type="ECO:0000313" key="10">
    <source>
        <dbReference type="Proteomes" id="UP000076825"/>
    </source>
</evidence>
<feature type="transmembrane region" description="Helical" evidence="7">
    <location>
        <begin position="71"/>
        <end position="93"/>
    </location>
</feature>
<comment type="similarity">
    <text evidence="6">Belongs to the YccS/YhfK family.</text>
</comment>
<keyword evidence="5 7" id="KW-0472">Membrane</keyword>
<protein>
    <submittedName>
        <fullName evidence="9">Component of efflux pump</fullName>
    </submittedName>
</protein>
<evidence type="ECO:0000256" key="1">
    <source>
        <dbReference type="ARBA" id="ARBA00004651"/>
    </source>
</evidence>
<feature type="transmembrane region" description="Helical" evidence="7">
    <location>
        <begin position="335"/>
        <end position="352"/>
    </location>
</feature>
<keyword evidence="2" id="KW-1003">Cell membrane</keyword>
<feature type="transmembrane region" description="Helical" evidence="7">
    <location>
        <begin position="466"/>
        <end position="490"/>
    </location>
</feature>
<name>A0A157PM69_9BORD</name>
<keyword evidence="3 7" id="KW-0812">Transmembrane</keyword>
<evidence type="ECO:0000256" key="7">
    <source>
        <dbReference type="SAM" id="Phobius"/>
    </source>
</evidence>
<dbReference type="STRING" id="123899.SAMEA3906487_02008"/>
<dbReference type="EMBL" id="LT546645">
    <property type="protein sequence ID" value="SAI69971.1"/>
    <property type="molecule type" value="Genomic_DNA"/>
</dbReference>
<feature type="transmembrane region" description="Helical" evidence="7">
    <location>
        <begin position="358"/>
        <end position="375"/>
    </location>
</feature>
<keyword evidence="10" id="KW-1185">Reference proteome</keyword>
<comment type="subcellular location">
    <subcellularLocation>
        <location evidence="1">Cell membrane</location>
        <topology evidence="1">Multi-pass membrane protein</topology>
    </subcellularLocation>
</comment>
<dbReference type="GO" id="GO:0005886">
    <property type="term" value="C:plasma membrane"/>
    <property type="evidence" value="ECO:0007669"/>
    <property type="project" value="UniProtKB-SubCell"/>
</dbReference>
<evidence type="ECO:0000259" key="8">
    <source>
        <dbReference type="Pfam" id="PF13515"/>
    </source>
</evidence>
<feature type="transmembrane region" description="Helical" evidence="7">
    <location>
        <begin position="436"/>
        <end position="454"/>
    </location>
</feature>
<feature type="domain" description="Integral membrane bound transporter" evidence="8">
    <location>
        <begin position="347"/>
        <end position="475"/>
    </location>
</feature>
<dbReference type="OrthoDB" id="105720at2"/>
<dbReference type="AlphaFoldDB" id="A0A157PM69"/>
<gene>
    <name evidence="9" type="ORF">SAMEA3906487_02008</name>
</gene>
<proteinExistence type="inferred from homology"/>
<feature type="transmembrane region" description="Helical" evidence="7">
    <location>
        <begin position="151"/>
        <end position="173"/>
    </location>
</feature>
<feature type="transmembrane region" description="Helical" evidence="7">
    <location>
        <begin position="32"/>
        <end position="59"/>
    </location>
</feature>
<evidence type="ECO:0000313" key="9">
    <source>
        <dbReference type="EMBL" id="SAI69971.1"/>
    </source>
</evidence>
<dbReference type="PANTHER" id="PTHR30509">
    <property type="entry name" value="P-HYDROXYBENZOIC ACID EFFLUX PUMP SUBUNIT-RELATED"/>
    <property type="match status" value="1"/>
</dbReference>
<feature type="transmembrane region" description="Helical" evidence="7">
    <location>
        <begin position="410"/>
        <end position="429"/>
    </location>
</feature>
<dbReference type="GeneID" id="56590716"/>
<feature type="transmembrane region" description="Helical" evidence="7">
    <location>
        <begin position="99"/>
        <end position="117"/>
    </location>
</feature>
<dbReference type="KEGG" id="btrm:SAMEA390648702008"/>
<accession>A0A157PM69</accession>
<evidence type="ECO:0000256" key="3">
    <source>
        <dbReference type="ARBA" id="ARBA00022692"/>
    </source>
</evidence>
<dbReference type="eggNOG" id="COG1289">
    <property type="taxonomic scope" value="Bacteria"/>
</dbReference>
<keyword evidence="4 7" id="KW-1133">Transmembrane helix</keyword>
<evidence type="ECO:0000256" key="5">
    <source>
        <dbReference type="ARBA" id="ARBA00023136"/>
    </source>
</evidence>
<sequence length="625" mass="67345">MSSAEAWPPFLRQTWRDLTEAFPGRFAQSWRIALACALTAMMAAVYGIPEPAISCYLIFFVMKPDAAEGCLLAVGLTVLVAIVVVLLFLFTRWTIDVPALRILAIAATSLVLLFLGSASKLGELGGIIALVIAFVLTLLDFVPFGEAATRGILYAWLMATMPMACVLGVNLFMGRKPVALLRQTVAMRLQAAAGWLERPDAAARQHLREQIEEGQEDALKRLGLTRLLALGRSAERQRLARALLESYRLTLALLALRQPPAPAQAQALARQIRAAAQALATGKPVPADTAGCTDPALAAASDALRHMAGDPQGYPAQPPGDPFLRADAWRNPVHVRYAIKTTAAAIICYLAYTAFQWQGIHTAMITCYVAALGSVGETTHKLVLRISGCLVGAALGIGSILFLMPHLSTVGGLMLLVFFGTLLSAWIGVGNERVSYAGVQVALAFLLTVLQGSGPTFDMDTARDRIMGVLLGNCVMYVMFTQFWPVSVIVRARDSVRQLMGQLAFMAWPGGKTPQDDRDLRLAQASKVADNIAQTRLALGFSLFEVYRRRPSAAAIRRIMTIDHRARQLSHQLLLAPPSDDALAHRLQAMASPAETAAPCPPAMPAPAGTPAQTVQRLETLINGR</sequence>
<evidence type="ECO:0000256" key="2">
    <source>
        <dbReference type="ARBA" id="ARBA00022475"/>
    </source>
</evidence>
<evidence type="ECO:0000256" key="6">
    <source>
        <dbReference type="ARBA" id="ARBA00043993"/>
    </source>
</evidence>
<dbReference type="PATRIC" id="fig|123899.6.peg.2002"/>